<comment type="similarity">
    <text evidence="1">Belongs to the glycosyltransferase 2 family.</text>
</comment>
<keyword evidence="4" id="KW-0472">Membrane</keyword>
<dbReference type="InterPro" id="IPR036291">
    <property type="entry name" value="NAD(P)-bd_dom_sf"/>
</dbReference>
<keyword evidence="3" id="KW-0808">Transferase</keyword>
<evidence type="ECO:0000256" key="2">
    <source>
        <dbReference type="ARBA" id="ARBA00022676"/>
    </source>
</evidence>
<organism evidence="6 7">
    <name type="scientific">Dentiscutata erythropus</name>
    <dbReference type="NCBI Taxonomy" id="1348616"/>
    <lineage>
        <taxon>Eukaryota</taxon>
        <taxon>Fungi</taxon>
        <taxon>Fungi incertae sedis</taxon>
        <taxon>Mucoromycota</taxon>
        <taxon>Glomeromycotina</taxon>
        <taxon>Glomeromycetes</taxon>
        <taxon>Diversisporales</taxon>
        <taxon>Gigasporaceae</taxon>
        <taxon>Dentiscutata</taxon>
    </lineage>
</organism>
<evidence type="ECO:0000256" key="3">
    <source>
        <dbReference type="ARBA" id="ARBA00022679"/>
    </source>
</evidence>
<feature type="transmembrane region" description="Helical" evidence="4">
    <location>
        <begin position="618"/>
        <end position="637"/>
    </location>
</feature>
<evidence type="ECO:0000313" key="6">
    <source>
        <dbReference type="EMBL" id="CAG8695043.1"/>
    </source>
</evidence>
<dbReference type="Gene3D" id="3.90.550.10">
    <property type="entry name" value="Spore Coat Polysaccharide Biosynthesis Protein SpsA, Chain A"/>
    <property type="match status" value="1"/>
</dbReference>
<evidence type="ECO:0000256" key="1">
    <source>
        <dbReference type="ARBA" id="ARBA00006739"/>
    </source>
</evidence>
<dbReference type="GO" id="GO:0016757">
    <property type="term" value="F:glycosyltransferase activity"/>
    <property type="evidence" value="ECO:0007669"/>
    <property type="project" value="UniProtKB-KW"/>
</dbReference>
<protein>
    <submittedName>
        <fullName evidence="6">24865_t:CDS:1</fullName>
    </submittedName>
</protein>
<dbReference type="PANTHER" id="PTHR43179:SF12">
    <property type="entry name" value="GALACTOFURANOSYLTRANSFERASE GLFT2"/>
    <property type="match status" value="1"/>
</dbReference>
<feature type="transmembrane region" description="Helical" evidence="4">
    <location>
        <begin position="555"/>
        <end position="574"/>
    </location>
</feature>
<dbReference type="Pfam" id="PF00535">
    <property type="entry name" value="Glycos_transf_2"/>
    <property type="match status" value="1"/>
</dbReference>
<dbReference type="EMBL" id="CAJVPY010008387">
    <property type="protein sequence ID" value="CAG8695043.1"/>
    <property type="molecule type" value="Genomic_DNA"/>
</dbReference>
<dbReference type="AlphaFoldDB" id="A0A9N9EWC6"/>
<proteinExistence type="inferred from homology"/>
<keyword evidence="4" id="KW-0812">Transmembrane</keyword>
<keyword evidence="4" id="KW-1133">Transmembrane helix</keyword>
<dbReference type="Gene3D" id="3.90.25.10">
    <property type="entry name" value="UDP-galactose 4-epimerase, domain 1"/>
    <property type="match status" value="1"/>
</dbReference>
<gene>
    <name evidence="6" type="ORF">DERYTH_LOCUS12618</name>
</gene>
<dbReference type="SUPFAM" id="SSF53448">
    <property type="entry name" value="Nucleotide-diphospho-sugar transferases"/>
    <property type="match status" value="1"/>
</dbReference>
<keyword evidence="2" id="KW-0328">Glycosyltransferase</keyword>
<evidence type="ECO:0000259" key="5">
    <source>
        <dbReference type="Pfam" id="PF00535"/>
    </source>
</evidence>
<dbReference type="Proteomes" id="UP000789405">
    <property type="component" value="Unassembled WGS sequence"/>
</dbReference>
<dbReference type="Gene3D" id="3.40.50.720">
    <property type="entry name" value="NAD(P)-binding Rossmann-like Domain"/>
    <property type="match status" value="1"/>
</dbReference>
<feature type="transmembrane region" description="Helical" evidence="4">
    <location>
        <begin position="679"/>
        <end position="695"/>
    </location>
</feature>
<accession>A0A9N9EWC6</accession>
<feature type="domain" description="Glycosyltransferase 2-like" evidence="5">
    <location>
        <begin position="305"/>
        <end position="410"/>
    </location>
</feature>
<feature type="non-terminal residue" evidence="6">
    <location>
        <position position="1"/>
    </location>
</feature>
<reference evidence="6" key="1">
    <citation type="submission" date="2021-06" db="EMBL/GenBank/DDBJ databases">
        <authorList>
            <person name="Kallberg Y."/>
            <person name="Tangrot J."/>
            <person name="Rosling A."/>
        </authorList>
    </citation>
    <scope>NUCLEOTIDE SEQUENCE</scope>
    <source>
        <strain evidence="6">MA453B</strain>
    </source>
</reference>
<dbReference type="PANTHER" id="PTHR43179">
    <property type="entry name" value="RHAMNOSYLTRANSFERASE WBBL"/>
    <property type="match status" value="1"/>
</dbReference>
<name>A0A9N9EWC6_9GLOM</name>
<evidence type="ECO:0000313" key="7">
    <source>
        <dbReference type="Proteomes" id="UP000789405"/>
    </source>
</evidence>
<feature type="transmembrane region" description="Helical" evidence="4">
    <location>
        <begin position="581"/>
        <end position="606"/>
    </location>
</feature>
<dbReference type="InterPro" id="IPR029044">
    <property type="entry name" value="Nucleotide-diphossugar_trans"/>
</dbReference>
<sequence length="712" mass="82343">PLNIGSDDAISIKELAYIAFETIGIAKEQVRLITDENKPVSVQNRNSDNKLISQVLGWSPKTSLRKERPDDCLYHLRNFVQSVYETTQIDIAGMNGIKFSVKFFIGIDKDNHPIENNVVEQILKEYKFINVETCEFDLPPGSICKIWNDLAIKAYNQMCDYIVLFNNDIIIESTNWMSKIHEEFVKISNEKKVPFGFGMVTFTPGLPIFPVISRLHIDIFNGIPFPQVFTNQDAISSFLFQLYRRFGCSIISKRIKLMKIIESSKKPQYENDWSFSILDNAVLSVEKWIQNTIENPIPKLLTLDIVVPTFRVDLQYLEPIIRLKRSKTVSTLIIMVVDNPSSPYIRDLKKHEHDEFVRIIVHEKNLGVSEARNRGLKESCADYVFFLDDDIIVEPDMLIEAERIIRKFPKACGFVGCTKFPDPSKTIFTSAVKMAGLVSCFDVAERIEEDIPWGVSANLIVRRYKDNIEFNAMFPKTGGGEDVDFCLQKRHFFKRNIQGSEGFRGAPLVRAVHPWWNNGKRSYIRFARWGYADGLLLKLHPEYTFKDGYLDSSELLIMLLSLLTIFLFTKFFISNLILNELIFIMIISIPLLVVANILATVTRLVILEPESHLPELKGYRRVIAASESAIILIAANLGKLYGKLSRKDWGYIGWRFDYLASRFGYYFVRFTKQRSRTTFNLWVLLVLLTFSYIRFNTHKLERLLEYGLWFKK</sequence>
<dbReference type="SUPFAM" id="SSF51735">
    <property type="entry name" value="NAD(P)-binding Rossmann-fold domains"/>
    <property type="match status" value="1"/>
</dbReference>
<comment type="caution">
    <text evidence="6">The sequence shown here is derived from an EMBL/GenBank/DDBJ whole genome shotgun (WGS) entry which is preliminary data.</text>
</comment>
<keyword evidence="7" id="KW-1185">Reference proteome</keyword>
<dbReference type="OrthoDB" id="331544at2759"/>
<evidence type="ECO:0000256" key="4">
    <source>
        <dbReference type="SAM" id="Phobius"/>
    </source>
</evidence>
<dbReference type="InterPro" id="IPR001173">
    <property type="entry name" value="Glyco_trans_2-like"/>
</dbReference>